<dbReference type="Gene3D" id="3.40.1790.10">
    <property type="entry name" value="Indigoidine synthase domain"/>
    <property type="match status" value="1"/>
</dbReference>
<evidence type="ECO:0000256" key="5">
    <source>
        <dbReference type="ARBA" id="ARBA00023211"/>
    </source>
</evidence>
<keyword evidence="11" id="KW-1185">Reference proteome</keyword>
<feature type="domain" description="Carbohydrate kinase PfkB" evidence="9">
    <location>
        <begin position="740"/>
        <end position="789"/>
    </location>
</feature>
<sequence length="797" mass="84343">MTWLATRAVSRPRLPRACLGAAAALGRRCLTNNGFFRVSDEVREALHSNKPVVALETTIYTHGFPYPENVALASLLESVVRTNGGVPATIGILDGIARVGMNPEDIIRLASSAGKSNTLKLSRRDLSYVGGMRLTNKLFNGGTTIAGTMLLAHLAGIKIFGTGGLGGVHRGAESSMDISADLTELGRTPVTVVSSGCKSFLDIPRTIEYLETEGVGVGTFADGRKGNVDFPAFWSRDSGVKSPTTIADEVEAAAIIHAQHALQIKSGLLFANPVPSEFAIPKAEMDVIIEEALKQADAAGISGKDNTPFVLAKIKELSKGASIPANRALIESNVKRATIVARELAILQGKQAEAQGRDPYFTPVQFSPAATTEDRLSNASLSPSATPATPATSISESAADIDVVVAGALAVDFSCDYAPFTTSTSQTEPLPHTSNPAVINQTLGGVAHNIAKAVHLLGSPVRLHSAVGDDLSGRAAVSQLQEEGMLVSGIETLSKPARTAQYVAVNNANKDLALAMADMSILENIPEHTIEKLATTLFNNPSTRPKVFVADANWSSTSLYTWLQAARHTSTPTIFEPVSTAKSLRIFPPNSSSPTTAPNVFPTPLADIITPNTYELTALHNHAHTSSYFDSQAWFAIIDALGIPPTGLRVPLTYTTTSSLVDQGIPQQAIKLLPFFPTILTKLGPQGVILTKLLSVNAEELHDDAEREFVLSRSMSAEARELGVGGLYVRLFSPERVLAPGEVISVNGIGDTFCGAVAVGIAKGRRVQDIVGFAQKAAGLSLRCRESVSPELKGLRI</sequence>
<dbReference type="GO" id="GO:0016301">
    <property type="term" value="F:kinase activity"/>
    <property type="evidence" value="ECO:0007669"/>
    <property type="project" value="UniProtKB-KW"/>
</dbReference>
<evidence type="ECO:0000256" key="4">
    <source>
        <dbReference type="ARBA" id="ARBA00022801"/>
    </source>
</evidence>
<feature type="compositionally biased region" description="Low complexity" evidence="8">
    <location>
        <begin position="379"/>
        <end position="391"/>
    </location>
</feature>
<dbReference type="InterPro" id="IPR002173">
    <property type="entry name" value="Carboh/pur_kinase_PfkB_CS"/>
</dbReference>
<name>A0A9W8YE53_9PLEO</name>
<dbReference type="CDD" id="cd01941">
    <property type="entry name" value="YeiC_kinase_like"/>
    <property type="match status" value="1"/>
</dbReference>
<dbReference type="GO" id="GO:0004730">
    <property type="term" value="F:pseudouridylate synthase activity"/>
    <property type="evidence" value="ECO:0007669"/>
    <property type="project" value="InterPro"/>
</dbReference>
<dbReference type="InterPro" id="IPR029056">
    <property type="entry name" value="Ribokinase-like"/>
</dbReference>
<dbReference type="PROSITE" id="PS00583">
    <property type="entry name" value="PFKB_KINASES_1"/>
    <property type="match status" value="1"/>
</dbReference>
<evidence type="ECO:0000256" key="8">
    <source>
        <dbReference type="SAM" id="MobiDB-lite"/>
    </source>
</evidence>
<evidence type="ECO:0000256" key="1">
    <source>
        <dbReference type="ARBA" id="ARBA00022679"/>
    </source>
</evidence>
<dbReference type="EMBL" id="JAPEUY010000003">
    <property type="protein sequence ID" value="KAJ4375237.1"/>
    <property type="molecule type" value="Genomic_DNA"/>
</dbReference>
<dbReference type="Gene3D" id="3.40.1190.20">
    <property type="match status" value="1"/>
</dbReference>
<dbReference type="PANTHER" id="PTHR42909">
    <property type="entry name" value="ZGC:136858"/>
    <property type="match status" value="1"/>
</dbReference>
<organism evidence="10 11">
    <name type="scientific">Neocucurbitaria cava</name>
    <dbReference type="NCBI Taxonomy" id="798079"/>
    <lineage>
        <taxon>Eukaryota</taxon>
        <taxon>Fungi</taxon>
        <taxon>Dikarya</taxon>
        <taxon>Ascomycota</taxon>
        <taxon>Pezizomycotina</taxon>
        <taxon>Dothideomycetes</taxon>
        <taxon>Pleosporomycetidae</taxon>
        <taxon>Pleosporales</taxon>
        <taxon>Pleosporineae</taxon>
        <taxon>Cucurbitariaceae</taxon>
        <taxon>Neocucurbitaria</taxon>
    </lineage>
</organism>
<dbReference type="HAMAP" id="MF_01876">
    <property type="entry name" value="PsiMP_glycosidase"/>
    <property type="match status" value="1"/>
</dbReference>
<dbReference type="AlphaFoldDB" id="A0A9W8YE53"/>
<keyword evidence="2" id="KW-0479">Metal-binding</keyword>
<protein>
    <recommendedName>
        <fullName evidence="9">Carbohydrate kinase PfkB domain-containing protein</fullName>
    </recommendedName>
</protein>
<dbReference type="SUPFAM" id="SSF53613">
    <property type="entry name" value="Ribokinase-like"/>
    <property type="match status" value="1"/>
</dbReference>
<keyword evidence="6" id="KW-0456">Lyase</keyword>
<dbReference type="SUPFAM" id="SSF110581">
    <property type="entry name" value="Indigoidine synthase A-like"/>
    <property type="match status" value="1"/>
</dbReference>
<feature type="region of interest" description="Disordered" evidence="8">
    <location>
        <begin position="372"/>
        <end position="391"/>
    </location>
</feature>
<evidence type="ECO:0000256" key="7">
    <source>
        <dbReference type="ARBA" id="ARBA00023295"/>
    </source>
</evidence>
<evidence type="ECO:0000313" key="10">
    <source>
        <dbReference type="EMBL" id="KAJ4375237.1"/>
    </source>
</evidence>
<evidence type="ECO:0000313" key="11">
    <source>
        <dbReference type="Proteomes" id="UP001140560"/>
    </source>
</evidence>
<dbReference type="GO" id="GO:0005737">
    <property type="term" value="C:cytoplasm"/>
    <property type="evidence" value="ECO:0007669"/>
    <property type="project" value="TreeGrafter"/>
</dbReference>
<keyword evidence="1" id="KW-0808">Transferase</keyword>
<comment type="caution">
    <text evidence="10">The sequence shown here is derived from an EMBL/GenBank/DDBJ whole genome shotgun (WGS) entry which is preliminary data.</text>
</comment>
<dbReference type="InterPro" id="IPR007342">
    <property type="entry name" value="PsuG"/>
</dbReference>
<dbReference type="OrthoDB" id="198885at2759"/>
<gene>
    <name evidence="10" type="ORF">N0V83_002323</name>
</gene>
<dbReference type="Proteomes" id="UP001140560">
    <property type="component" value="Unassembled WGS sequence"/>
</dbReference>
<dbReference type="GO" id="GO:0016798">
    <property type="term" value="F:hydrolase activity, acting on glycosyl bonds"/>
    <property type="evidence" value="ECO:0007669"/>
    <property type="project" value="UniProtKB-KW"/>
</dbReference>
<dbReference type="InterPro" id="IPR022830">
    <property type="entry name" value="Indigdn_synthA-like"/>
</dbReference>
<dbReference type="InterPro" id="IPR011611">
    <property type="entry name" value="PfkB_dom"/>
</dbReference>
<keyword evidence="7" id="KW-0326">Glycosidase</keyword>
<evidence type="ECO:0000259" key="9">
    <source>
        <dbReference type="Pfam" id="PF00294"/>
    </source>
</evidence>
<evidence type="ECO:0000256" key="2">
    <source>
        <dbReference type="ARBA" id="ARBA00022723"/>
    </source>
</evidence>
<proteinExistence type="inferred from homology"/>
<dbReference type="Pfam" id="PF00294">
    <property type="entry name" value="PfkB"/>
    <property type="match status" value="2"/>
</dbReference>
<keyword evidence="5" id="KW-0464">Manganese</keyword>
<accession>A0A9W8YE53</accession>
<dbReference type="GO" id="GO:0046872">
    <property type="term" value="F:metal ion binding"/>
    <property type="evidence" value="ECO:0007669"/>
    <property type="project" value="UniProtKB-KW"/>
</dbReference>
<feature type="domain" description="Carbohydrate kinase PfkB" evidence="9">
    <location>
        <begin position="432"/>
        <end position="625"/>
    </location>
</feature>
<evidence type="ECO:0000256" key="6">
    <source>
        <dbReference type="ARBA" id="ARBA00023239"/>
    </source>
</evidence>
<keyword evidence="3" id="KW-0418">Kinase</keyword>
<dbReference type="PANTHER" id="PTHR42909:SF1">
    <property type="entry name" value="CARBOHYDRATE KINASE PFKB DOMAIN-CONTAINING PROTEIN"/>
    <property type="match status" value="1"/>
</dbReference>
<dbReference type="Pfam" id="PF04227">
    <property type="entry name" value="Indigoidine_A"/>
    <property type="match status" value="1"/>
</dbReference>
<reference evidence="10" key="1">
    <citation type="submission" date="2022-10" db="EMBL/GenBank/DDBJ databases">
        <title>Tapping the CABI collections for fungal endophytes: first genome assemblies for Collariella, Neodidymelliopsis, Ascochyta clinopodiicola, Didymella pomorum, Didymosphaeria variabile, Neocosmospora piperis and Neocucurbitaria cava.</title>
        <authorList>
            <person name="Hill R."/>
        </authorList>
    </citation>
    <scope>NUCLEOTIDE SEQUENCE</scope>
    <source>
        <strain evidence="10">IMI 356814</strain>
    </source>
</reference>
<keyword evidence="4" id="KW-0378">Hydrolase</keyword>
<evidence type="ECO:0000256" key="3">
    <source>
        <dbReference type="ARBA" id="ARBA00022777"/>
    </source>
</evidence>